<dbReference type="GeneID" id="20211192"/>
<gene>
    <name evidence="3" type="primary">20211192</name>
    <name evidence="2" type="ORF">HELRODRAFT_189235</name>
</gene>
<protein>
    <submittedName>
        <fullName evidence="2 3">Uncharacterized protein</fullName>
    </submittedName>
</protein>
<keyword evidence="1" id="KW-0472">Membrane</keyword>
<keyword evidence="1" id="KW-0812">Transmembrane</keyword>
<keyword evidence="4" id="KW-1185">Reference proteome</keyword>
<dbReference type="CTD" id="20211192"/>
<dbReference type="EMBL" id="AMQM01001392">
    <property type="status" value="NOT_ANNOTATED_CDS"/>
    <property type="molecule type" value="Genomic_DNA"/>
</dbReference>
<accession>T1FQU5</accession>
<feature type="transmembrane region" description="Helical" evidence="1">
    <location>
        <begin position="164"/>
        <end position="185"/>
    </location>
</feature>
<name>T1FQU5_HELRO</name>
<evidence type="ECO:0000313" key="4">
    <source>
        <dbReference type="Proteomes" id="UP000015101"/>
    </source>
</evidence>
<dbReference type="EnsemblMetazoa" id="HelroT189235">
    <property type="protein sequence ID" value="HelroP189235"/>
    <property type="gene ID" value="HelroG189235"/>
</dbReference>
<feature type="transmembrane region" description="Helical" evidence="1">
    <location>
        <begin position="125"/>
        <end position="144"/>
    </location>
</feature>
<dbReference type="KEGG" id="hro:HELRODRAFT_189235"/>
<evidence type="ECO:0000256" key="1">
    <source>
        <dbReference type="SAM" id="Phobius"/>
    </source>
</evidence>
<proteinExistence type="predicted"/>
<feature type="transmembrane region" description="Helical" evidence="1">
    <location>
        <begin position="21"/>
        <end position="39"/>
    </location>
</feature>
<reference evidence="2 4" key="2">
    <citation type="journal article" date="2013" name="Nature">
        <title>Insights into bilaterian evolution from three spiralian genomes.</title>
        <authorList>
            <person name="Simakov O."/>
            <person name="Marletaz F."/>
            <person name="Cho S.J."/>
            <person name="Edsinger-Gonzales E."/>
            <person name="Havlak P."/>
            <person name="Hellsten U."/>
            <person name="Kuo D.H."/>
            <person name="Larsson T."/>
            <person name="Lv J."/>
            <person name="Arendt D."/>
            <person name="Savage R."/>
            <person name="Osoegawa K."/>
            <person name="de Jong P."/>
            <person name="Grimwood J."/>
            <person name="Chapman J.A."/>
            <person name="Shapiro H."/>
            <person name="Aerts A."/>
            <person name="Otillar R.P."/>
            <person name="Terry A.Y."/>
            <person name="Boore J.L."/>
            <person name="Grigoriev I.V."/>
            <person name="Lindberg D.R."/>
            <person name="Seaver E.C."/>
            <person name="Weisblat D.A."/>
            <person name="Putnam N.H."/>
            <person name="Rokhsar D.S."/>
        </authorList>
    </citation>
    <scope>NUCLEOTIDE SEQUENCE</scope>
</reference>
<organism evidence="3 4">
    <name type="scientific">Helobdella robusta</name>
    <name type="common">Californian leech</name>
    <dbReference type="NCBI Taxonomy" id="6412"/>
    <lineage>
        <taxon>Eukaryota</taxon>
        <taxon>Metazoa</taxon>
        <taxon>Spiralia</taxon>
        <taxon>Lophotrochozoa</taxon>
        <taxon>Annelida</taxon>
        <taxon>Clitellata</taxon>
        <taxon>Hirudinea</taxon>
        <taxon>Rhynchobdellida</taxon>
        <taxon>Glossiphoniidae</taxon>
        <taxon>Helobdella</taxon>
    </lineage>
</organism>
<evidence type="ECO:0000313" key="3">
    <source>
        <dbReference type="EnsemblMetazoa" id="HelroP189235"/>
    </source>
</evidence>
<dbReference type="AlphaFoldDB" id="T1FQU5"/>
<sequence length="353" mass="37769">MPFGSLDDFIMCKNSPGSLRATGMMILICGLAMLTLGIIDVVHYANCMTQTTTTTPASSISATNTSVALNATATTAASATTNSANSDFELTQIGAGIWGSIPVRVILTGVLARRGPSYPEYSLKFLVLLTLEAGFVFAPTVLIISSIDASKQVYLSCTQINNVAVSVALAVFSGLATLLIMLINYRMCCSHFDNFVDDDNDALTKHAVRPKKMFNLFAEKDQFMKSNIPKQPLNNNGVDRLPATLPQPTNTIYVPYSIMRSTAPQPQYLGGPGITLGGGGKLMTNSLYTPGSIYPVATQQAITPVVANAASVQQLQMVAPTNGNTSKEPPYFISFTGGDRINTNMYPQLYKMA</sequence>
<keyword evidence="1" id="KW-1133">Transmembrane helix</keyword>
<dbReference type="EMBL" id="KB097495">
    <property type="protein sequence ID" value="ESN96434.1"/>
    <property type="molecule type" value="Genomic_DNA"/>
</dbReference>
<dbReference type="InParanoid" id="T1FQU5"/>
<reference evidence="3" key="3">
    <citation type="submission" date="2015-06" db="UniProtKB">
        <authorList>
            <consortium name="EnsemblMetazoa"/>
        </authorList>
    </citation>
    <scope>IDENTIFICATION</scope>
</reference>
<dbReference type="RefSeq" id="XP_009025596.1">
    <property type="nucleotide sequence ID" value="XM_009027348.1"/>
</dbReference>
<dbReference type="Proteomes" id="UP000015101">
    <property type="component" value="Unassembled WGS sequence"/>
</dbReference>
<feature type="transmembrane region" description="Helical" evidence="1">
    <location>
        <begin position="93"/>
        <end position="113"/>
    </location>
</feature>
<evidence type="ECO:0000313" key="2">
    <source>
        <dbReference type="EMBL" id="ESN96434.1"/>
    </source>
</evidence>
<dbReference type="HOGENOM" id="CLU_785911_0_0_1"/>
<reference evidence="4" key="1">
    <citation type="submission" date="2012-12" db="EMBL/GenBank/DDBJ databases">
        <authorList>
            <person name="Hellsten U."/>
            <person name="Grimwood J."/>
            <person name="Chapman J.A."/>
            <person name="Shapiro H."/>
            <person name="Aerts A."/>
            <person name="Otillar R.P."/>
            <person name="Terry A.Y."/>
            <person name="Boore J.L."/>
            <person name="Simakov O."/>
            <person name="Marletaz F."/>
            <person name="Cho S.-J."/>
            <person name="Edsinger-Gonzales E."/>
            <person name="Havlak P."/>
            <person name="Kuo D.-H."/>
            <person name="Larsson T."/>
            <person name="Lv J."/>
            <person name="Arendt D."/>
            <person name="Savage R."/>
            <person name="Osoegawa K."/>
            <person name="de Jong P."/>
            <person name="Lindberg D.R."/>
            <person name="Seaver E.C."/>
            <person name="Weisblat D.A."/>
            <person name="Putnam N.H."/>
            <person name="Grigoriev I.V."/>
            <person name="Rokhsar D.S."/>
        </authorList>
    </citation>
    <scope>NUCLEOTIDE SEQUENCE</scope>
</reference>